<evidence type="ECO:0000256" key="3">
    <source>
        <dbReference type="ARBA" id="ARBA00023015"/>
    </source>
</evidence>
<dbReference type="EMBL" id="BTSY01000005">
    <property type="protein sequence ID" value="GMT29082.1"/>
    <property type="molecule type" value="Genomic_DNA"/>
</dbReference>
<sequence>MSNLPFIPSQFLPSSYGCPTGAPMWSGWYQPFDPLLLPQQQLQQPQGGAQLQQLQAMQSQPQLQQLHTMAMAAPGLENCIVTPPSTSNGGSMHSFVPSYTNPASNQLQLITPPSAGPSVDQNEDEEEETRNTPPPTLKSILYEPTPTGRPSLDIPSTSHSDDAPPTLEQMDKKGKKRKMTSDDNHNPIKQLALSSNQCATAAPLPVPTRRGGPNRFDSVTGRLCVVGNSRTYEVTVNEIERRTSAPECLNRSHLGPLLRRGKIKGCGDDLQKLMEERGLNNMSSGNRKKIPASTLSAFLEEEAIQLATDHEDLIKNHFPFVAVARLVVSGCTRPTDVMVLINDCQRARSIVDEMSGVAKEWMEGGMDSATSPNSPIRSFILVTHGLGGMEWISFLGLFHRLLSVVEAECMTFMQRINATSSPFDRSLNQFPMGLPMPALPEDETPFREEQRTLSQGSRSFGEVPGRLTLHNRKFTIHVAEIYRRLRTPESLNLSILGSQLRKGKTKDNGNALKDELLKHGIRIEQGRRKSARVTCFTALLEEEALILARDMGDAIRRFFPVQSVASTINTRASCVIPTLLADRKSRLDATSRLAAIVSRLVSSHLVPVSDRVPTVTSANAYIFYNYTHITHGFGPDEAIHWFDAIQNIAEMAKNSLPLVD</sequence>
<feature type="domain" description="Transcription factor AP-2 C-terminal" evidence="8">
    <location>
        <begin position="460"/>
        <end position="650"/>
    </location>
</feature>
<dbReference type="InterPro" id="IPR004979">
    <property type="entry name" value="TF_AP2"/>
</dbReference>
<dbReference type="PANTHER" id="PTHR10812">
    <property type="entry name" value="TRANSCRIPTION FACTOR AP-2"/>
    <property type="match status" value="1"/>
</dbReference>
<keyword evidence="6" id="KW-0539">Nucleus</keyword>
<name>A0AAV5WGL6_9BILA</name>
<dbReference type="PANTHER" id="PTHR10812:SF17">
    <property type="entry name" value="TRANSCRIPTION FACTOR AP-2, ISOFORM D"/>
    <property type="match status" value="1"/>
</dbReference>
<keyword evidence="5" id="KW-0804">Transcription</keyword>
<dbReference type="Pfam" id="PF03299">
    <property type="entry name" value="TF_AP-2"/>
    <property type="match status" value="2"/>
</dbReference>
<dbReference type="GO" id="GO:0000977">
    <property type="term" value="F:RNA polymerase II transcription regulatory region sequence-specific DNA binding"/>
    <property type="evidence" value="ECO:0007669"/>
    <property type="project" value="TreeGrafter"/>
</dbReference>
<keyword evidence="4" id="KW-0238">DNA-binding</keyword>
<protein>
    <recommendedName>
        <fullName evidence="8">Transcription factor AP-2 C-terminal domain-containing protein</fullName>
    </recommendedName>
</protein>
<dbReference type="GO" id="GO:0005634">
    <property type="term" value="C:nucleus"/>
    <property type="evidence" value="ECO:0007669"/>
    <property type="project" value="UniProtKB-SubCell"/>
</dbReference>
<dbReference type="Proteomes" id="UP001432322">
    <property type="component" value="Unassembled WGS sequence"/>
</dbReference>
<evidence type="ECO:0000256" key="5">
    <source>
        <dbReference type="ARBA" id="ARBA00023163"/>
    </source>
</evidence>
<evidence type="ECO:0000313" key="9">
    <source>
        <dbReference type="EMBL" id="GMT29082.1"/>
    </source>
</evidence>
<dbReference type="GO" id="GO:0000981">
    <property type="term" value="F:DNA-binding transcription factor activity, RNA polymerase II-specific"/>
    <property type="evidence" value="ECO:0007669"/>
    <property type="project" value="TreeGrafter"/>
</dbReference>
<comment type="similarity">
    <text evidence="2">Belongs to the AP-2 family.</text>
</comment>
<dbReference type="InterPro" id="IPR013854">
    <property type="entry name" value="TF_AP2_C"/>
</dbReference>
<keyword evidence="10" id="KW-1185">Reference proteome</keyword>
<dbReference type="AlphaFoldDB" id="A0AAV5WGL6"/>
<proteinExistence type="inferred from homology"/>
<feature type="region of interest" description="Disordered" evidence="7">
    <location>
        <begin position="91"/>
        <end position="187"/>
    </location>
</feature>
<evidence type="ECO:0000256" key="7">
    <source>
        <dbReference type="SAM" id="MobiDB-lite"/>
    </source>
</evidence>
<evidence type="ECO:0000256" key="2">
    <source>
        <dbReference type="ARBA" id="ARBA00007770"/>
    </source>
</evidence>
<comment type="caution">
    <text evidence="9">The sequence shown here is derived from an EMBL/GenBank/DDBJ whole genome shotgun (WGS) entry which is preliminary data.</text>
</comment>
<evidence type="ECO:0000256" key="1">
    <source>
        <dbReference type="ARBA" id="ARBA00004123"/>
    </source>
</evidence>
<feature type="domain" description="Transcription factor AP-2 C-terminal" evidence="8">
    <location>
        <begin position="216"/>
        <end position="402"/>
    </location>
</feature>
<reference evidence="9" key="1">
    <citation type="submission" date="2023-10" db="EMBL/GenBank/DDBJ databases">
        <title>Genome assembly of Pristionchus species.</title>
        <authorList>
            <person name="Yoshida K."/>
            <person name="Sommer R.J."/>
        </authorList>
    </citation>
    <scope>NUCLEOTIDE SEQUENCE</scope>
    <source>
        <strain evidence="9">RS5133</strain>
    </source>
</reference>
<keyword evidence="3" id="KW-0805">Transcription regulation</keyword>
<comment type="subcellular location">
    <subcellularLocation>
        <location evidence="1">Nucleus</location>
    </subcellularLocation>
</comment>
<evidence type="ECO:0000256" key="4">
    <source>
        <dbReference type="ARBA" id="ARBA00023125"/>
    </source>
</evidence>
<organism evidence="9 10">
    <name type="scientific">Pristionchus fissidentatus</name>
    <dbReference type="NCBI Taxonomy" id="1538716"/>
    <lineage>
        <taxon>Eukaryota</taxon>
        <taxon>Metazoa</taxon>
        <taxon>Ecdysozoa</taxon>
        <taxon>Nematoda</taxon>
        <taxon>Chromadorea</taxon>
        <taxon>Rhabditida</taxon>
        <taxon>Rhabditina</taxon>
        <taxon>Diplogasteromorpha</taxon>
        <taxon>Diplogasteroidea</taxon>
        <taxon>Neodiplogasteridae</taxon>
        <taxon>Pristionchus</taxon>
    </lineage>
</organism>
<dbReference type="GO" id="GO:0042127">
    <property type="term" value="P:regulation of cell population proliferation"/>
    <property type="evidence" value="ECO:0007669"/>
    <property type="project" value="TreeGrafter"/>
</dbReference>
<accession>A0AAV5WGL6</accession>
<evidence type="ECO:0000313" key="10">
    <source>
        <dbReference type="Proteomes" id="UP001432322"/>
    </source>
</evidence>
<evidence type="ECO:0000259" key="8">
    <source>
        <dbReference type="Pfam" id="PF03299"/>
    </source>
</evidence>
<gene>
    <name evidence="9" type="ORF">PFISCL1PPCAC_20379</name>
</gene>
<feature type="compositionally biased region" description="Polar residues" evidence="7">
    <location>
        <begin position="91"/>
        <end position="111"/>
    </location>
</feature>
<evidence type="ECO:0000256" key="6">
    <source>
        <dbReference type="ARBA" id="ARBA00023242"/>
    </source>
</evidence>
<dbReference type="PRINTS" id="PR01748">
    <property type="entry name" value="AP2TNSCPFCT"/>
</dbReference>